<dbReference type="PROSITE" id="PS51318">
    <property type="entry name" value="TAT"/>
    <property type="match status" value="1"/>
</dbReference>
<dbReference type="Proteomes" id="UP000252733">
    <property type="component" value="Unassembled WGS sequence"/>
</dbReference>
<organism evidence="5 6">
    <name type="scientific">Marinilabilia salmonicolor</name>
    <dbReference type="NCBI Taxonomy" id="989"/>
    <lineage>
        <taxon>Bacteria</taxon>
        <taxon>Pseudomonadati</taxon>
        <taxon>Bacteroidota</taxon>
        <taxon>Bacteroidia</taxon>
        <taxon>Marinilabiliales</taxon>
        <taxon>Marinilabiliaceae</taxon>
        <taxon>Marinilabilia</taxon>
    </lineage>
</organism>
<evidence type="ECO:0000259" key="4">
    <source>
        <dbReference type="Pfam" id="PF00248"/>
    </source>
</evidence>
<sequence>MDKSSFNRRNFLKLGAAATAGFISTSGKMPADISRVNSEKDAVIYRQLGNTGIKLPVVSFGVMRADNPNILKAAFNLGFKHFDTAHGYQEGRNEEMCGAFFQDKPRDSFVIATKVKPERDASSDDFLKMVDLSLERLRMDYVDILYLHAVDDEAYLHSPAFIEALKKAKESGKVKHVGFSTHRNMANLINAAVDKGFYEVILTTYNFRYAGDNELNAALKKAHEAGIGIVGMKNMAGGWLDEEKTKPVNCKAALKFALSKPYVHTCIPGIVSFEMLMENWSVASDVTLSPSEESDLELARNEQGMFCSGCNSCVGQCPRNLPVSDLMRSYMYNYAYAYPAKARETVLSLNISDDPCSGCVECTVHCKAGFDVKAKITNIARIRNVPGEFLV</sequence>
<dbReference type="PROSITE" id="PS00198">
    <property type="entry name" value="4FE4S_FER_1"/>
    <property type="match status" value="1"/>
</dbReference>
<dbReference type="PANTHER" id="PTHR43312:SF1">
    <property type="entry name" value="NADP-DEPENDENT OXIDOREDUCTASE DOMAIN-CONTAINING PROTEIN"/>
    <property type="match status" value="1"/>
</dbReference>
<evidence type="ECO:0000313" key="5">
    <source>
        <dbReference type="EMBL" id="RCW36147.1"/>
    </source>
</evidence>
<dbReference type="Pfam" id="PF13534">
    <property type="entry name" value="Fer4_17"/>
    <property type="match status" value="1"/>
</dbReference>
<dbReference type="SUPFAM" id="SSF54862">
    <property type="entry name" value="4Fe-4S ferredoxins"/>
    <property type="match status" value="1"/>
</dbReference>
<protein>
    <submittedName>
        <fullName evidence="5">Putative aldo/keto reductase-like oxidoreductase</fullName>
    </submittedName>
</protein>
<dbReference type="EMBL" id="QPIZ01000009">
    <property type="protein sequence ID" value="RCW36147.1"/>
    <property type="molecule type" value="Genomic_DNA"/>
</dbReference>
<gene>
    <name evidence="5" type="ORF">DFO77_109111</name>
</gene>
<dbReference type="OrthoDB" id="9773828at2"/>
<dbReference type="GO" id="GO:0016491">
    <property type="term" value="F:oxidoreductase activity"/>
    <property type="evidence" value="ECO:0007669"/>
    <property type="project" value="InterPro"/>
</dbReference>
<dbReference type="PRINTS" id="PR00069">
    <property type="entry name" value="ALDKETRDTASE"/>
</dbReference>
<dbReference type="InterPro" id="IPR053135">
    <property type="entry name" value="AKR2_Oxidoreductase"/>
</dbReference>
<dbReference type="SUPFAM" id="SSF51430">
    <property type="entry name" value="NAD(P)-linked oxidoreductase"/>
    <property type="match status" value="1"/>
</dbReference>
<keyword evidence="2" id="KW-0408">Iron</keyword>
<dbReference type="InterPro" id="IPR023210">
    <property type="entry name" value="NADP_OxRdtase_dom"/>
</dbReference>
<evidence type="ECO:0000256" key="1">
    <source>
        <dbReference type="ARBA" id="ARBA00022723"/>
    </source>
</evidence>
<evidence type="ECO:0000256" key="2">
    <source>
        <dbReference type="ARBA" id="ARBA00023004"/>
    </source>
</evidence>
<keyword evidence="3" id="KW-0411">Iron-sulfur</keyword>
<keyword evidence="6" id="KW-1185">Reference proteome</keyword>
<dbReference type="Gene3D" id="3.20.20.100">
    <property type="entry name" value="NADP-dependent oxidoreductase domain"/>
    <property type="match status" value="1"/>
</dbReference>
<dbReference type="PANTHER" id="PTHR43312">
    <property type="entry name" value="D-THREO-ALDOSE 1-DEHYDROGENASE"/>
    <property type="match status" value="1"/>
</dbReference>
<dbReference type="GO" id="GO:0046872">
    <property type="term" value="F:metal ion binding"/>
    <property type="evidence" value="ECO:0007669"/>
    <property type="project" value="UniProtKB-KW"/>
</dbReference>
<reference evidence="5 6" key="1">
    <citation type="submission" date="2018-07" db="EMBL/GenBank/DDBJ databases">
        <title>Freshwater and sediment microbial communities from various areas in North America, analyzing microbe dynamics in response to fracking.</title>
        <authorList>
            <person name="Lamendella R."/>
        </authorList>
    </citation>
    <scope>NUCLEOTIDE SEQUENCE [LARGE SCALE GENOMIC DNA]</scope>
    <source>
        <strain evidence="5 6">160A</strain>
    </source>
</reference>
<dbReference type="AlphaFoldDB" id="A0A2T0XTJ6"/>
<dbReference type="InterPro" id="IPR020471">
    <property type="entry name" value="AKR"/>
</dbReference>
<dbReference type="RefSeq" id="WP_106151486.1">
    <property type="nucleotide sequence ID" value="NZ_PVTS01000001.1"/>
</dbReference>
<name>A0A2T0XTJ6_9BACT</name>
<comment type="caution">
    <text evidence="5">The sequence shown here is derived from an EMBL/GenBank/DDBJ whole genome shotgun (WGS) entry which is preliminary data.</text>
</comment>
<accession>A0A2T0XTJ6</accession>
<dbReference type="InterPro" id="IPR017900">
    <property type="entry name" value="4Fe4S_Fe_S_CS"/>
</dbReference>
<proteinExistence type="predicted"/>
<dbReference type="STRING" id="1168289.GCA_000259075_01454"/>
<dbReference type="Pfam" id="PF00248">
    <property type="entry name" value="Aldo_ket_red"/>
    <property type="match status" value="1"/>
</dbReference>
<dbReference type="InterPro" id="IPR036812">
    <property type="entry name" value="NAD(P)_OxRdtase_dom_sf"/>
</dbReference>
<dbReference type="GO" id="GO:0051536">
    <property type="term" value="F:iron-sulfur cluster binding"/>
    <property type="evidence" value="ECO:0007669"/>
    <property type="project" value="UniProtKB-KW"/>
</dbReference>
<keyword evidence="1" id="KW-0479">Metal-binding</keyword>
<dbReference type="CDD" id="cd19105">
    <property type="entry name" value="AKR_unchar"/>
    <property type="match status" value="1"/>
</dbReference>
<feature type="domain" description="NADP-dependent oxidoreductase" evidence="4">
    <location>
        <begin position="66"/>
        <end position="247"/>
    </location>
</feature>
<evidence type="ECO:0000256" key="3">
    <source>
        <dbReference type="ARBA" id="ARBA00023014"/>
    </source>
</evidence>
<evidence type="ECO:0000313" key="6">
    <source>
        <dbReference type="Proteomes" id="UP000252733"/>
    </source>
</evidence>
<dbReference type="InterPro" id="IPR006311">
    <property type="entry name" value="TAT_signal"/>
</dbReference>